<feature type="active site" description="Proton acceptor" evidence="8">
    <location>
        <position position="240"/>
    </location>
</feature>
<dbReference type="Pfam" id="PF00370">
    <property type="entry name" value="FGGY_N"/>
    <property type="match status" value="1"/>
</dbReference>
<gene>
    <name evidence="13" type="primary">xylB_3</name>
    <name evidence="8 10" type="synonym">xylB</name>
    <name evidence="13" type="ORF">ab3b_01873</name>
</gene>
<keyword evidence="4 8" id="KW-0547">Nucleotide-binding</keyword>
<dbReference type="CDD" id="cd07808">
    <property type="entry name" value="ASKHA_NBD_FGGY_EcXK-like"/>
    <property type="match status" value="1"/>
</dbReference>
<dbReference type="GO" id="GO:0042732">
    <property type="term" value="P:D-xylose metabolic process"/>
    <property type="evidence" value="ECO:0007669"/>
    <property type="project" value="UniProtKB-KW"/>
</dbReference>
<keyword evidence="7 8" id="KW-0119">Carbohydrate metabolism</keyword>
<dbReference type="InterPro" id="IPR018484">
    <property type="entry name" value="FGGY_N"/>
</dbReference>
<dbReference type="SUPFAM" id="SSF53067">
    <property type="entry name" value="Actin-like ATPase domain"/>
    <property type="match status" value="2"/>
</dbReference>
<feature type="binding site" evidence="8">
    <location>
        <begin position="82"/>
        <end position="83"/>
    </location>
    <ligand>
        <name>substrate</name>
    </ligand>
</feature>
<dbReference type="GO" id="GO:0005524">
    <property type="term" value="F:ATP binding"/>
    <property type="evidence" value="ECO:0007669"/>
    <property type="project" value="UniProtKB-UniRule"/>
</dbReference>
<evidence type="ECO:0000256" key="10">
    <source>
        <dbReference type="RuleBase" id="RU364073"/>
    </source>
</evidence>
<feature type="site" description="Important for activity" evidence="8">
    <location>
        <position position="9"/>
    </location>
</feature>
<comment type="similarity">
    <text evidence="1 8 9">Belongs to the FGGY kinase family.</text>
</comment>
<keyword evidence="6 8" id="KW-0067">ATP-binding</keyword>
<dbReference type="PROSITE" id="PS00933">
    <property type="entry name" value="FGGY_KINASES_1"/>
    <property type="match status" value="1"/>
</dbReference>
<evidence type="ECO:0000259" key="12">
    <source>
        <dbReference type="Pfam" id="PF02782"/>
    </source>
</evidence>
<keyword evidence="5 8" id="KW-0418">Kinase</keyword>
<sequence>MSEVVLGVDLGTSSVKISAVDRQGNIVAQQSYDYPLSQPKPGYSEQNPEDWVNGTTVAIVRLILDDGIKPEDITGISYSGQMHGLVLLDDNNQVLRPAILWNDTRTTPQTKEIAEKMGQEFIDITRNKALEGFTLPKILWVKENEPEIFSQASSFVTPKDYVRYRMTGKLAMEISDAAGTVAMDVANRTWSKEVQEAFGLKTDFFPEIIEGPEFAGNISPKYAAFSGLTTDTKVFGGAADNAAGAIGSAILQPNMVMSSIGTSGVVLKYEDNADVDYKGQVHFFNHAIPGKFYSMGVTLAAGYALSWFKKTFAADEDFTAMVESAGKSTVGANGLLFTPYLVGERTPYADGDIRASWTGIDGTHKKSDFVRSVLEGIIFSFKDIFDIYEEAGTDFDTVVAIGGGAKSPLWLQIQADIFNKKVVSLKNEQGPGMGAAILAATGLGWFDTVQDAATAWNSFDKEYLPDPERAARYEEVHAIYKKVYGATAEISHELLDFRRSAK</sequence>
<dbReference type="InterPro" id="IPR018485">
    <property type="entry name" value="FGGY_C"/>
</dbReference>
<evidence type="ECO:0000256" key="1">
    <source>
        <dbReference type="ARBA" id="ARBA00009156"/>
    </source>
</evidence>
<comment type="catalytic activity">
    <reaction evidence="8 10">
        <text>D-xylulose + ATP = D-xylulose 5-phosphate + ADP + H(+)</text>
        <dbReference type="Rhea" id="RHEA:10964"/>
        <dbReference type="ChEBI" id="CHEBI:15378"/>
        <dbReference type="ChEBI" id="CHEBI:17140"/>
        <dbReference type="ChEBI" id="CHEBI:30616"/>
        <dbReference type="ChEBI" id="CHEBI:57737"/>
        <dbReference type="ChEBI" id="CHEBI:456216"/>
        <dbReference type="EC" id="2.7.1.17"/>
    </reaction>
</comment>
<dbReference type="EMBL" id="JWHT01000045">
    <property type="protein sequence ID" value="KIU22038.1"/>
    <property type="molecule type" value="Genomic_DNA"/>
</dbReference>
<dbReference type="InterPro" id="IPR018483">
    <property type="entry name" value="Carb_kinase_FGGY_CS"/>
</dbReference>
<evidence type="ECO:0000256" key="8">
    <source>
        <dbReference type="HAMAP-Rule" id="MF_02220"/>
    </source>
</evidence>
<proteinExistence type="inferred from homology"/>
<organism evidence="13 14">
    <name type="scientific">Weissella cibaria</name>
    <dbReference type="NCBI Taxonomy" id="137591"/>
    <lineage>
        <taxon>Bacteria</taxon>
        <taxon>Bacillati</taxon>
        <taxon>Bacillota</taxon>
        <taxon>Bacilli</taxon>
        <taxon>Lactobacillales</taxon>
        <taxon>Lactobacillaceae</taxon>
        <taxon>Weissella</taxon>
    </lineage>
</organism>
<reference evidence="13 14" key="1">
    <citation type="journal article" date="2015" name="Microbiology (Mosc.)">
        <title>Genomics of the Weissella cibaria species with an examination of its metabolic traits.</title>
        <authorList>
            <person name="Lynch K.M."/>
            <person name="Lucid A."/>
            <person name="Arendt E.K."/>
            <person name="Sleator R.D."/>
            <person name="Lucey B."/>
            <person name="Coffey A."/>
        </authorList>
    </citation>
    <scope>NUCLEOTIDE SEQUENCE [LARGE SCALE GENOMIC DNA]</scope>
    <source>
        <strain evidence="13 14">AB3b</strain>
    </source>
</reference>
<evidence type="ECO:0000313" key="13">
    <source>
        <dbReference type="EMBL" id="KIU22038.1"/>
    </source>
</evidence>
<evidence type="ECO:0000256" key="2">
    <source>
        <dbReference type="ARBA" id="ARBA00022629"/>
    </source>
</evidence>
<keyword evidence="2 8" id="KW-0859">Xylose metabolism</keyword>
<dbReference type="Proteomes" id="UP000032289">
    <property type="component" value="Unassembled WGS sequence"/>
</dbReference>
<keyword evidence="3 8" id="KW-0808">Transferase</keyword>
<evidence type="ECO:0000256" key="3">
    <source>
        <dbReference type="ARBA" id="ARBA00022679"/>
    </source>
</evidence>
<accession>A0A0D1JL40</accession>
<dbReference type="Gene3D" id="3.30.420.40">
    <property type="match status" value="2"/>
</dbReference>
<dbReference type="InterPro" id="IPR043129">
    <property type="entry name" value="ATPase_NBD"/>
</dbReference>
<dbReference type="PATRIC" id="fig|137591.24.peg.1816"/>
<dbReference type="HAMAP" id="MF_02220">
    <property type="entry name" value="XylB"/>
    <property type="match status" value="1"/>
</dbReference>
<evidence type="ECO:0000256" key="7">
    <source>
        <dbReference type="ARBA" id="ARBA00023277"/>
    </source>
</evidence>
<dbReference type="RefSeq" id="WP_043941665.1">
    <property type="nucleotide sequence ID" value="NZ_JWHT01000045.1"/>
</dbReference>
<dbReference type="InterPro" id="IPR006000">
    <property type="entry name" value="Xylulokinase"/>
</dbReference>
<dbReference type="NCBIfam" id="TIGR01312">
    <property type="entry name" value="XylB"/>
    <property type="match status" value="1"/>
</dbReference>
<dbReference type="AlphaFoldDB" id="A0A0D1JL40"/>
<evidence type="ECO:0000313" key="14">
    <source>
        <dbReference type="Proteomes" id="UP000032289"/>
    </source>
</evidence>
<feature type="domain" description="Carbohydrate kinase FGGY N-terminal" evidence="11">
    <location>
        <begin position="4"/>
        <end position="247"/>
    </location>
</feature>
<protein>
    <recommendedName>
        <fullName evidence="8 10">Xylulose kinase</fullName>
        <shortName evidence="8 10">Xylulokinase</shortName>
        <ecNumber evidence="8 10">2.7.1.17</ecNumber>
    </recommendedName>
</protein>
<dbReference type="Pfam" id="PF02782">
    <property type="entry name" value="FGGY_C"/>
    <property type="match status" value="1"/>
</dbReference>
<comment type="function">
    <text evidence="8">Catalyzes the phosphorylation of D-xylulose to D-xylulose 5-phosphate.</text>
</comment>
<dbReference type="PIRSF" id="PIRSF000538">
    <property type="entry name" value="GlpK"/>
    <property type="match status" value="1"/>
</dbReference>
<evidence type="ECO:0000256" key="6">
    <source>
        <dbReference type="ARBA" id="ARBA00022840"/>
    </source>
</evidence>
<evidence type="ECO:0000259" key="11">
    <source>
        <dbReference type="Pfam" id="PF00370"/>
    </source>
</evidence>
<comment type="caution">
    <text evidence="13">The sequence shown here is derived from an EMBL/GenBank/DDBJ whole genome shotgun (WGS) entry which is preliminary data.</text>
</comment>
<name>A0A0D1JL40_9LACO</name>
<dbReference type="GO" id="GO:0005998">
    <property type="term" value="P:xylulose catabolic process"/>
    <property type="evidence" value="ECO:0007669"/>
    <property type="project" value="UniProtKB-UniRule"/>
</dbReference>
<dbReference type="PANTHER" id="PTHR43095:SF5">
    <property type="entry name" value="XYLULOSE KINASE"/>
    <property type="match status" value="1"/>
</dbReference>
<dbReference type="EC" id="2.7.1.17" evidence="8 10"/>
<dbReference type="PROSITE" id="PS00445">
    <property type="entry name" value="FGGY_KINASES_2"/>
    <property type="match status" value="1"/>
</dbReference>
<evidence type="ECO:0000256" key="9">
    <source>
        <dbReference type="RuleBase" id="RU003733"/>
    </source>
</evidence>
<feature type="domain" description="Carbohydrate kinase FGGY C-terminal" evidence="12">
    <location>
        <begin position="257"/>
        <end position="441"/>
    </location>
</feature>
<dbReference type="InterPro" id="IPR050406">
    <property type="entry name" value="FGGY_Carb_Kinase"/>
</dbReference>
<evidence type="ECO:0000256" key="4">
    <source>
        <dbReference type="ARBA" id="ARBA00022741"/>
    </source>
</evidence>
<dbReference type="PANTHER" id="PTHR43095">
    <property type="entry name" value="SUGAR KINASE"/>
    <property type="match status" value="1"/>
</dbReference>
<evidence type="ECO:0000256" key="5">
    <source>
        <dbReference type="ARBA" id="ARBA00022777"/>
    </source>
</evidence>
<dbReference type="GO" id="GO:0004856">
    <property type="term" value="F:D-xylulokinase activity"/>
    <property type="evidence" value="ECO:0007669"/>
    <property type="project" value="UniProtKB-UniRule"/>
</dbReference>
<dbReference type="InterPro" id="IPR000577">
    <property type="entry name" value="Carb_kinase_FGGY"/>
</dbReference>